<dbReference type="InterPro" id="IPR036693">
    <property type="entry name" value="TF_LuxR_autoind-bd_dom_sf"/>
</dbReference>
<evidence type="ECO:0000313" key="5">
    <source>
        <dbReference type="EMBL" id="AMW34178.1"/>
    </source>
</evidence>
<dbReference type="Proteomes" id="UP000076066">
    <property type="component" value="Chromosome"/>
</dbReference>
<dbReference type="GO" id="GO:0003677">
    <property type="term" value="F:DNA binding"/>
    <property type="evidence" value="ECO:0007669"/>
    <property type="project" value="UniProtKB-KW"/>
</dbReference>
<evidence type="ECO:0000256" key="1">
    <source>
        <dbReference type="ARBA" id="ARBA00023015"/>
    </source>
</evidence>
<dbReference type="GeneID" id="53315953"/>
<dbReference type="Gene3D" id="3.30.450.80">
    <property type="entry name" value="Transcription factor LuxR-like, autoinducer-binding domain"/>
    <property type="match status" value="1"/>
</dbReference>
<protein>
    <recommendedName>
        <fullName evidence="4">Transcription factor LuxR-like autoinducer-binding domain-containing protein</fullName>
    </recommendedName>
</protein>
<organism evidence="5 6">
    <name type="scientific">Haematospirillum jordaniae</name>
    <dbReference type="NCBI Taxonomy" id="1549855"/>
    <lineage>
        <taxon>Bacteria</taxon>
        <taxon>Pseudomonadati</taxon>
        <taxon>Pseudomonadota</taxon>
        <taxon>Alphaproteobacteria</taxon>
        <taxon>Rhodospirillales</taxon>
        <taxon>Novispirillaceae</taxon>
        <taxon>Haematospirillum</taxon>
    </lineage>
</organism>
<dbReference type="InterPro" id="IPR005143">
    <property type="entry name" value="TF_LuxR_autoind-bd_dom"/>
</dbReference>
<dbReference type="AlphaFoldDB" id="A0A143DDH9"/>
<name>A0A143DDH9_9PROT</name>
<keyword evidence="3" id="KW-0804">Transcription</keyword>
<accession>A0A143DDH9</accession>
<dbReference type="KEGG" id="hjo:AY555_02150"/>
<evidence type="ECO:0000256" key="3">
    <source>
        <dbReference type="ARBA" id="ARBA00023163"/>
    </source>
</evidence>
<dbReference type="SUPFAM" id="SSF75516">
    <property type="entry name" value="Pheromone-binding domain of LuxR-like quorum-sensing transcription factors"/>
    <property type="match status" value="1"/>
</dbReference>
<keyword evidence="2" id="KW-0238">DNA-binding</keyword>
<dbReference type="Pfam" id="PF03472">
    <property type="entry name" value="Autoind_bind"/>
    <property type="match status" value="1"/>
</dbReference>
<evidence type="ECO:0000256" key="2">
    <source>
        <dbReference type="ARBA" id="ARBA00023125"/>
    </source>
</evidence>
<sequence length="236" mass="26627">MEDIKRFEIVDSHKDIAPLFKNLLANSTAMGFEFAAFFGWEDDVIEDLGCPCIAASTPGNYVQRYVDHGYHDVDPFTYVIPASDTTVKYDAVRNMNNEFFNELFAFGLREGMVVPIHVGNRLYSVSFITSRDVKIREDEQSAMEGMAFRFLQDYMRAERRPGANGREETETRILQMALSGFADDAIASYLGVTERYVAACRRDVMGRLESHVPCKIPEPSSKMIGISMDITSVPSK</sequence>
<dbReference type="OrthoDB" id="7345476at2"/>
<reference evidence="5 6" key="1">
    <citation type="submission" date="2016-02" db="EMBL/GenBank/DDBJ databases">
        <title>Complete Genome of H5569, the type strain of the newly described species Haematospirillium jordaniae.</title>
        <authorList>
            <person name="Nicholson A.C."/>
            <person name="Humrighouse B.W."/>
            <person name="Loparov V."/>
            <person name="McQuiston J.R."/>
        </authorList>
    </citation>
    <scope>NUCLEOTIDE SEQUENCE [LARGE SCALE GENOMIC DNA]</scope>
    <source>
        <strain evidence="5 6">H5569</strain>
    </source>
</reference>
<evidence type="ECO:0000313" key="6">
    <source>
        <dbReference type="Proteomes" id="UP000076066"/>
    </source>
</evidence>
<proteinExistence type="predicted"/>
<dbReference type="RefSeq" id="WP_066132831.1">
    <property type="nucleotide sequence ID" value="NZ_CP014525.1"/>
</dbReference>
<evidence type="ECO:0000259" key="4">
    <source>
        <dbReference type="Pfam" id="PF03472"/>
    </source>
</evidence>
<keyword evidence="6" id="KW-1185">Reference proteome</keyword>
<keyword evidence="1" id="KW-0805">Transcription regulation</keyword>
<dbReference type="EMBL" id="CP014525">
    <property type="protein sequence ID" value="AMW34178.1"/>
    <property type="molecule type" value="Genomic_DNA"/>
</dbReference>
<gene>
    <name evidence="5" type="ORF">AY555_02150</name>
</gene>
<feature type="domain" description="Transcription factor LuxR-like autoinducer-binding" evidence="4">
    <location>
        <begin position="25"/>
        <end position="149"/>
    </location>
</feature>